<feature type="domain" description="HD-GYP" evidence="4">
    <location>
        <begin position="549"/>
        <end position="744"/>
    </location>
</feature>
<evidence type="ECO:0000256" key="2">
    <source>
        <dbReference type="SAM" id="Phobius"/>
    </source>
</evidence>
<feature type="region of interest" description="Disordered" evidence="1">
    <location>
        <begin position="125"/>
        <end position="146"/>
    </location>
</feature>
<dbReference type="Gene3D" id="1.10.3210.10">
    <property type="entry name" value="Hypothetical protein af1432"/>
    <property type="match status" value="1"/>
</dbReference>
<feature type="transmembrane region" description="Helical" evidence="2">
    <location>
        <begin position="45"/>
        <end position="65"/>
    </location>
</feature>
<gene>
    <name evidence="5" type="ORF">GHC57_17920</name>
</gene>
<dbReference type="RefSeq" id="WP_153346829.1">
    <property type="nucleotide sequence ID" value="NZ_WIVE01000096.1"/>
</dbReference>
<dbReference type="Gene3D" id="3.30.450.20">
    <property type="entry name" value="PAS domain"/>
    <property type="match status" value="1"/>
</dbReference>
<dbReference type="SUPFAM" id="SSF55785">
    <property type="entry name" value="PYP-like sensor domain (PAS domain)"/>
    <property type="match status" value="1"/>
</dbReference>
<dbReference type="InterPro" id="IPR037522">
    <property type="entry name" value="HD_GYP_dom"/>
</dbReference>
<evidence type="ECO:0000256" key="1">
    <source>
        <dbReference type="SAM" id="MobiDB-lite"/>
    </source>
</evidence>
<dbReference type="PANTHER" id="PTHR45228:SF4">
    <property type="entry name" value="LIPOPROTEIN"/>
    <property type="match status" value="1"/>
</dbReference>
<feature type="transmembrane region" description="Helical" evidence="2">
    <location>
        <begin position="383"/>
        <end position="402"/>
    </location>
</feature>
<evidence type="ECO:0000313" key="6">
    <source>
        <dbReference type="Proteomes" id="UP000434582"/>
    </source>
</evidence>
<dbReference type="Proteomes" id="UP000434582">
    <property type="component" value="Unassembled WGS sequence"/>
</dbReference>
<feature type="domain" description="PAS" evidence="3">
    <location>
        <begin position="427"/>
        <end position="497"/>
    </location>
</feature>
<dbReference type="PROSITE" id="PS50112">
    <property type="entry name" value="PAS"/>
    <property type="match status" value="1"/>
</dbReference>
<evidence type="ECO:0000259" key="3">
    <source>
        <dbReference type="PROSITE" id="PS50112"/>
    </source>
</evidence>
<reference evidence="5 6" key="1">
    <citation type="submission" date="2019-10" db="EMBL/GenBank/DDBJ databases">
        <title>Draft whole-genome sequence of the purple nonsulfur photosynthetic bacterium Roseospira navarrensis DSM 15114.</title>
        <authorList>
            <person name="Kyndt J.A."/>
            <person name="Meyer T.E."/>
        </authorList>
    </citation>
    <scope>NUCLEOTIDE SEQUENCE [LARGE SCALE GENOMIC DNA]</scope>
    <source>
        <strain evidence="5 6">DSM 15114</strain>
    </source>
</reference>
<proteinExistence type="predicted"/>
<dbReference type="InterPro" id="IPR052020">
    <property type="entry name" value="Cyclic_di-GMP/3'3'-cGAMP_PDE"/>
</dbReference>
<dbReference type="SUPFAM" id="SSF109604">
    <property type="entry name" value="HD-domain/PDEase-like"/>
    <property type="match status" value="1"/>
</dbReference>
<dbReference type="OrthoDB" id="9176789at2"/>
<dbReference type="PANTHER" id="PTHR45228">
    <property type="entry name" value="CYCLIC DI-GMP PHOSPHODIESTERASE TM_0186-RELATED"/>
    <property type="match status" value="1"/>
</dbReference>
<accession>A0A7X1ZHD9</accession>
<protein>
    <submittedName>
        <fullName evidence="5">PAS domain-containing protein</fullName>
    </submittedName>
</protein>
<dbReference type="InterPro" id="IPR000014">
    <property type="entry name" value="PAS"/>
</dbReference>
<dbReference type="InterPro" id="IPR013656">
    <property type="entry name" value="PAS_4"/>
</dbReference>
<sequence length="753" mass="79906">MSTEEAGGGGGSARAVSSGGAMAADGHAAAAEDAHAVAGRRARRAMGLVVALLVLAGLAGGWFVVSFVQEERSRALQDWQVRLGIVAEGRAGAVSQWLGEQAAILSRLADNPSVQLYVMALKGDAGGETEADPEANPEADPGRRDTAARPEVVEGAFLRTLLNATADQTGFVPARRSGRVPANVAVPERAGLAVVDTAGDRLAASETMPARLPDGFGSALAEAGQGQVVVHGPVPGPTGAPVLGFAVPLYAVHQDAGSGGPVIGFVIGVRPFDEAVLSLLRQPVTPWRSAQTYLVRPEGGAVRYLSPVDDGTKALSTLLALDTPDLAAAIATREPGLFASGRRHDGTDVLFTSRPVRLTDWLLLTTVSEDEALGATDARLQTLLVVLGLVILGVLGGVLALWRHGVSVRVADLASRYRLTADRLRETMAFVRVVTDGQPTAIAAVDEAGRYTFANAQAAWGSGLDPEALVGRTLGEVMGPHAARRLQDLNARAHRDGAPVHDLAAMERDGEERIIKSDHIPLAATRDHPNTVLMVLQDVSDLIGERQRREGILRDLVGTLVGLVDRRDPFSSDHSARVADLAVAIAREMGESDEVCRTVDFAGNLMNVGKILVPEEILTRTGPITEEEINTVRASVVQTADLLSGVDFDLPVGETLRQLQERWDGRGYPDGLRGEEILPPARIVMVANAFVGMVSPRAFRGPMTVEAALRELMDGVDVRYDRRPVAALMNYMENRGGAERWRRAPDRVCANES</sequence>
<dbReference type="InterPro" id="IPR035965">
    <property type="entry name" value="PAS-like_dom_sf"/>
</dbReference>
<dbReference type="NCBIfam" id="TIGR00229">
    <property type="entry name" value="sensory_box"/>
    <property type="match status" value="1"/>
</dbReference>
<dbReference type="Pfam" id="PF08448">
    <property type="entry name" value="PAS_4"/>
    <property type="match status" value="1"/>
</dbReference>
<feature type="compositionally biased region" description="Acidic residues" evidence="1">
    <location>
        <begin position="127"/>
        <end position="137"/>
    </location>
</feature>
<dbReference type="Pfam" id="PF13487">
    <property type="entry name" value="HD_5"/>
    <property type="match status" value="1"/>
</dbReference>
<keyword evidence="2" id="KW-0472">Membrane</keyword>
<evidence type="ECO:0000313" key="5">
    <source>
        <dbReference type="EMBL" id="MQX38397.1"/>
    </source>
</evidence>
<dbReference type="InterPro" id="IPR003607">
    <property type="entry name" value="HD/PDEase_dom"/>
</dbReference>
<keyword evidence="6" id="KW-1185">Reference proteome</keyword>
<comment type="caution">
    <text evidence="5">The sequence shown here is derived from an EMBL/GenBank/DDBJ whole genome shotgun (WGS) entry which is preliminary data.</text>
</comment>
<keyword evidence="2" id="KW-1133">Transmembrane helix</keyword>
<dbReference type="CDD" id="cd00077">
    <property type="entry name" value="HDc"/>
    <property type="match status" value="1"/>
</dbReference>
<keyword evidence="2" id="KW-0812">Transmembrane</keyword>
<dbReference type="CDD" id="cd18774">
    <property type="entry name" value="PDC2_HK_sensor"/>
    <property type="match status" value="1"/>
</dbReference>
<dbReference type="EMBL" id="WIVE01000096">
    <property type="protein sequence ID" value="MQX38397.1"/>
    <property type="molecule type" value="Genomic_DNA"/>
</dbReference>
<dbReference type="CDD" id="cd00130">
    <property type="entry name" value="PAS"/>
    <property type="match status" value="1"/>
</dbReference>
<name>A0A7X1ZHD9_9PROT</name>
<evidence type="ECO:0000259" key="4">
    <source>
        <dbReference type="PROSITE" id="PS51832"/>
    </source>
</evidence>
<dbReference type="AlphaFoldDB" id="A0A7X1ZHD9"/>
<organism evidence="5 6">
    <name type="scientific">Roseospira navarrensis</name>
    <dbReference type="NCBI Taxonomy" id="140058"/>
    <lineage>
        <taxon>Bacteria</taxon>
        <taxon>Pseudomonadati</taxon>
        <taxon>Pseudomonadota</taxon>
        <taxon>Alphaproteobacteria</taxon>
        <taxon>Rhodospirillales</taxon>
        <taxon>Rhodospirillaceae</taxon>
        <taxon>Roseospira</taxon>
    </lineage>
</organism>
<dbReference type="PROSITE" id="PS51832">
    <property type="entry name" value="HD_GYP"/>
    <property type="match status" value="1"/>
</dbReference>
<dbReference type="GO" id="GO:0008081">
    <property type="term" value="F:phosphoric diester hydrolase activity"/>
    <property type="evidence" value="ECO:0007669"/>
    <property type="project" value="UniProtKB-ARBA"/>
</dbReference>